<name>A0A3M0HVV8_9ACTN</name>
<accession>A0A3M0HVV8</accession>
<dbReference type="Proteomes" id="UP000270471">
    <property type="component" value="Unassembled WGS sequence"/>
</dbReference>
<dbReference type="EMBL" id="PENI01000034">
    <property type="protein sequence ID" value="RMB81147.1"/>
    <property type="molecule type" value="Genomic_DNA"/>
</dbReference>
<gene>
    <name evidence="1" type="ORF">CTZ28_36495</name>
</gene>
<sequence>MHETGGAATHLHGDVDVVANVVEELILETRKRDLLEGVEFSREMLLAQPFVRGPHWDTVWEQIVNPVTGRPRQPVIVIVAPRSYGSTTFALRLLAEHTADDTATVQLDADWDTPRQGRLPLEKAHAYQLDLKHPENDQVSAEFLNALSKHASHLRNCRSYLVLTVAQGLWTDHRLSDRDGIQVVHLREAPHAQRVVEAHLTAYGYDQLVTSLRSFPKATTSLRGLTAVAAVRAAHTVVMAWKEHSHTSSQQSLVQVDGEGETQVTLEERIIAALTDWRGELDGRFGETNSLHTHDNPSLTVEDRCLLLALAVQQSAPMPVVTRSAAALLEAIGDTPDAPGAAPGISPALGALAGRGMRRRIQDVGGRVGMQDTVVFDRPAYGRAVLEYVWDNYDVMRKPLLTWLVTTAQNSDPEDHAVAALAELTVRHGTVEYLTTLGELVGSSQPKVLGAVLESAVRNEHVGRLAWEALYGWAEQKSYAPAVIALCRRILEDSSVATSLAKRAMVRLRRVAHKNTDATVVSQVLAAFDDLVQHPTVAQRLVGEVHGWQQGKVSARSGSLAFLALMAVHHDGTPWLVCTPPTEIDVQQAVHDLLSSADTAAEVISRLTDWICSCAGDPSAYTQLRDQLLPALRGHNMFEAGMKLMNELRGISTAEGVSVADDFYNHLVDSRLHTVFPLEENIA</sequence>
<dbReference type="OrthoDB" id="4182570at2"/>
<protein>
    <submittedName>
        <fullName evidence="1">Uncharacterized protein</fullName>
    </submittedName>
</protein>
<keyword evidence="2" id="KW-1185">Reference proteome</keyword>
<evidence type="ECO:0000313" key="1">
    <source>
        <dbReference type="EMBL" id="RMB81147.1"/>
    </source>
</evidence>
<dbReference type="AlphaFoldDB" id="A0A3M0HVV8"/>
<comment type="caution">
    <text evidence="1">The sequence shown here is derived from an EMBL/GenBank/DDBJ whole genome shotgun (WGS) entry which is preliminary data.</text>
</comment>
<organism evidence="1 2">
    <name type="scientific">Streptomyces shenzhenensis</name>
    <dbReference type="NCBI Taxonomy" id="943815"/>
    <lineage>
        <taxon>Bacteria</taxon>
        <taxon>Bacillati</taxon>
        <taxon>Actinomycetota</taxon>
        <taxon>Actinomycetes</taxon>
        <taxon>Kitasatosporales</taxon>
        <taxon>Streptomycetaceae</taxon>
        <taxon>Streptomyces</taxon>
    </lineage>
</organism>
<reference evidence="1 2" key="1">
    <citation type="submission" date="2017-11" db="EMBL/GenBank/DDBJ databases">
        <title>Draft genome of actinobacteria isolated from guarana (Paullinia cupana (Mart.) Ducke.</title>
        <authorList>
            <person name="Siqueira K.A."/>
            <person name="Liotti R.G."/>
            <person name="Mendes T.A.O."/>
            <person name="Soares M.A."/>
        </authorList>
    </citation>
    <scope>NUCLEOTIDE SEQUENCE [LARGE SCALE GENOMIC DNA]</scope>
    <source>
        <strain evidence="1 2">193</strain>
    </source>
</reference>
<proteinExistence type="predicted"/>
<evidence type="ECO:0000313" key="2">
    <source>
        <dbReference type="Proteomes" id="UP000270471"/>
    </source>
</evidence>